<evidence type="ECO:0000313" key="13">
    <source>
        <dbReference type="Proteomes" id="UP000500767"/>
    </source>
</evidence>
<feature type="transmembrane region" description="Helical" evidence="11">
    <location>
        <begin position="103"/>
        <end position="125"/>
    </location>
</feature>
<gene>
    <name evidence="12" type="ORF">HN018_20945</name>
</gene>
<dbReference type="InterPro" id="IPR001851">
    <property type="entry name" value="ABC_transp_permease"/>
</dbReference>
<reference evidence="12 13" key="1">
    <citation type="journal article" date="2014" name="World J. Microbiol. Biotechnol.">
        <title>Biodiversity and physiological characteristics of Antarctic and Arctic lichens-associated bacteria.</title>
        <authorList>
            <person name="Lee Y.M."/>
            <person name="Kim E.H."/>
            <person name="Lee H.K."/>
            <person name="Hong S.G."/>
        </authorList>
    </citation>
    <scope>NUCLEOTIDE SEQUENCE [LARGE SCALE GENOMIC DNA]</scope>
    <source>
        <strain evidence="12 13">PAMC 26569</strain>
    </source>
</reference>
<feature type="transmembrane region" description="Helical" evidence="11">
    <location>
        <begin position="58"/>
        <end position="83"/>
    </location>
</feature>
<dbReference type="PANTHER" id="PTHR32196">
    <property type="entry name" value="ABC TRANSPORTER PERMEASE PROTEIN YPHD-RELATED-RELATED"/>
    <property type="match status" value="1"/>
</dbReference>
<dbReference type="GO" id="GO:0005886">
    <property type="term" value="C:plasma membrane"/>
    <property type="evidence" value="ECO:0007669"/>
    <property type="project" value="UniProtKB-SubCell"/>
</dbReference>
<dbReference type="EMBL" id="CP053708">
    <property type="protein sequence ID" value="QKE92171.1"/>
    <property type="molecule type" value="Genomic_DNA"/>
</dbReference>
<keyword evidence="6 11" id="KW-0812">Transmembrane</keyword>
<evidence type="ECO:0000256" key="2">
    <source>
        <dbReference type="ARBA" id="ARBA00011262"/>
    </source>
</evidence>
<keyword evidence="7 11" id="KW-1133">Transmembrane helix</keyword>
<evidence type="ECO:0000256" key="10">
    <source>
        <dbReference type="ARBA" id="ARBA00039381"/>
    </source>
</evidence>
<evidence type="ECO:0000256" key="4">
    <source>
        <dbReference type="ARBA" id="ARBA00022475"/>
    </source>
</evidence>
<dbReference type="Proteomes" id="UP000500767">
    <property type="component" value="Chromosome"/>
</dbReference>
<feature type="transmembrane region" description="Helical" evidence="11">
    <location>
        <begin position="26"/>
        <end position="46"/>
    </location>
</feature>
<name>A0A6M8HVK2_9PROT</name>
<evidence type="ECO:0000313" key="12">
    <source>
        <dbReference type="EMBL" id="QKE92171.1"/>
    </source>
</evidence>
<keyword evidence="3" id="KW-0813">Transport</keyword>
<keyword evidence="5" id="KW-0997">Cell inner membrane</keyword>
<evidence type="ECO:0000256" key="5">
    <source>
        <dbReference type="ARBA" id="ARBA00022519"/>
    </source>
</evidence>
<evidence type="ECO:0000256" key="7">
    <source>
        <dbReference type="ARBA" id="ARBA00022989"/>
    </source>
</evidence>
<keyword evidence="13" id="KW-1185">Reference proteome</keyword>
<comment type="function">
    <text evidence="9">Part of the ABC transporter complex LsrABCD involved in autoinducer 2 (AI-2) import. Probably responsible for the translocation of the substrate across the membrane.</text>
</comment>
<dbReference type="GO" id="GO:0022857">
    <property type="term" value="F:transmembrane transporter activity"/>
    <property type="evidence" value="ECO:0007669"/>
    <property type="project" value="InterPro"/>
</dbReference>
<evidence type="ECO:0000256" key="11">
    <source>
        <dbReference type="SAM" id="Phobius"/>
    </source>
</evidence>
<organism evidence="12 13">
    <name type="scientific">Lichenicola cladoniae</name>
    <dbReference type="NCBI Taxonomy" id="1484109"/>
    <lineage>
        <taxon>Bacteria</taxon>
        <taxon>Pseudomonadati</taxon>
        <taxon>Pseudomonadota</taxon>
        <taxon>Alphaproteobacteria</taxon>
        <taxon>Acetobacterales</taxon>
        <taxon>Acetobacteraceae</taxon>
        <taxon>Lichenicola</taxon>
    </lineage>
</organism>
<accession>A0A6M8HVK2</accession>
<feature type="transmembrane region" description="Helical" evidence="11">
    <location>
        <begin position="222"/>
        <end position="241"/>
    </location>
</feature>
<dbReference type="PANTHER" id="PTHR32196:SF71">
    <property type="entry name" value="AUTOINDUCER 2 IMPORT SYSTEM PERMEASE PROTEIN LSRD"/>
    <property type="match status" value="1"/>
</dbReference>
<evidence type="ECO:0000256" key="3">
    <source>
        <dbReference type="ARBA" id="ARBA00022448"/>
    </source>
</evidence>
<dbReference type="KEGG" id="lck:HN018_20945"/>
<evidence type="ECO:0000256" key="6">
    <source>
        <dbReference type="ARBA" id="ARBA00022692"/>
    </source>
</evidence>
<protein>
    <recommendedName>
        <fullName evidence="10">Autoinducer 2 import system permease protein LsrD</fullName>
    </recommendedName>
</protein>
<keyword evidence="4" id="KW-1003">Cell membrane</keyword>
<comment type="subunit">
    <text evidence="2">The complex is composed of two ATP-binding proteins (LsrA), two transmembrane proteins (LsrC and LsrD) and a solute-binding protein (LsrB).</text>
</comment>
<feature type="transmembrane region" description="Helical" evidence="11">
    <location>
        <begin position="172"/>
        <end position="192"/>
    </location>
</feature>
<feature type="transmembrane region" description="Helical" evidence="11">
    <location>
        <begin position="132"/>
        <end position="152"/>
    </location>
</feature>
<comment type="subcellular location">
    <subcellularLocation>
        <location evidence="1">Cell membrane</location>
        <topology evidence="1">Multi-pass membrane protein</topology>
    </subcellularLocation>
</comment>
<dbReference type="AlphaFoldDB" id="A0A6M8HVK2"/>
<keyword evidence="8 11" id="KW-0472">Membrane</keyword>
<evidence type="ECO:0000256" key="9">
    <source>
        <dbReference type="ARBA" id="ARBA00025439"/>
    </source>
</evidence>
<dbReference type="RefSeq" id="WP_171836993.1">
    <property type="nucleotide sequence ID" value="NZ_CP053708.1"/>
</dbReference>
<proteinExistence type="predicted"/>
<dbReference type="CDD" id="cd06579">
    <property type="entry name" value="TM_PBP1_transp_AraH_like"/>
    <property type="match status" value="1"/>
</dbReference>
<evidence type="ECO:0000256" key="1">
    <source>
        <dbReference type="ARBA" id="ARBA00004651"/>
    </source>
</evidence>
<evidence type="ECO:0000256" key="8">
    <source>
        <dbReference type="ARBA" id="ARBA00023136"/>
    </source>
</evidence>
<feature type="transmembrane region" description="Helical" evidence="11">
    <location>
        <begin position="303"/>
        <end position="320"/>
    </location>
</feature>
<sequence length="324" mass="33899">MSDAAHPIKMPTRLKDRLTRRPGSNLSWVILAVVFALSVAINPAFLTWGTIRLQLVQAALIGIVAIGETLAILIGHIDLSIPWTITLSGILSADVYAAHPSAWVPFAVVIAVGVSVGLVNAFGIYLLRVHSLIWTLSVNLILQGLTLVYTNATASAPSVPPVARTLALDNWGGFPVASLVWAACAVAVILALRALPFGRHVYAVGSNELAALMSGVPTGRTYVVVYVISGLCAAFVGLMISGYASQAYLGMGDSYLLPPVAAVVIGGTRLSGGSGGYAGTISGSLSVILLQAMLVSLNISEGLRQIIFGVILLGLVFLFTRQRK</sequence>
<dbReference type="Pfam" id="PF02653">
    <property type="entry name" value="BPD_transp_2"/>
    <property type="match status" value="1"/>
</dbReference>